<dbReference type="SUPFAM" id="SSF52172">
    <property type="entry name" value="CheY-like"/>
    <property type="match status" value="1"/>
</dbReference>
<evidence type="ECO:0000259" key="3">
    <source>
        <dbReference type="PROSITE" id="PS51832"/>
    </source>
</evidence>
<dbReference type="PROSITE" id="PS50110">
    <property type="entry name" value="RESPONSE_REGULATORY"/>
    <property type="match status" value="1"/>
</dbReference>
<dbReference type="PANTHER" id="PTHR45228:SF5">
    <property type="entry name" value="CYCLIC DI-GMP PHOSPHODIESTERASE VC_1348-RELATED"/>
    <property type="match status" value="1"/>
</dbReference>
<keyword evidence="5" id="KW-1185">Reference proteome</keyword>
<dbReference type="InterPro" id="IPR001789">
    <property type="entry name" value="Sig_transdc_resp-reg_receiver"/>
</dbReference>
<dbReference type="Pfam" id="PF13487">
    <property type="entry name" value="HD_5"/>
    <property type="match status" value="1"/>
</dbReference>
<dbReference type="Proteomes" id="UP000829384">
    <property type="component" value="Unassembled WGS sequence"/>
</dbReference>
<feature type="domain" description="Response regulatory" evidence="2">
    <location>
        <begin position="9"/>
        <end position="125"/>
    </location>
</feature>
<dbReference type="InterPro" id="IPR011006">
    <property type="entry name" value="CheY-like_superfamily"/>
</dbReference>
<dbReference type="InterPro" id="IPR003607">
    <property type="entry name" value="HD/PDEase_dom"/>
</dbReference>
<dbReference type="InterPro" id="IPR037522">
    <property type="entry name" value="HD_GYP_dom"/>
</dbReference>
<dbReference type="SUPFAM" id="SSF109604">
    <property type="entry name" value="HD-domain/PDEase-like"/>
    <property type="match status" value="1"/>
</dbReference>
<dbReference type="Gene3D" id="3.40.50.2300">
    <property type="match status" value="1"/>
</dbReference>
<evidence type="ECO:0000313" key="5">
    <source>
        <dbReference type="Proteomes" id="UP000829384"/>
    </source>
</evidence>
<dbReference type="CDD" id="cd19920">
    <property type="entry name" value="REC_PA4781-like"/>
    <property type="match status" value="1"/>
</dbReference>
<evidence type="ECO:0000256" key="1">
    <source>
        <dbReference type="PROSITE-ProRule" id="PRU00169"/>
    </source>
</evidence>
<reference evidence="4 5" key="1">
    <citation type="submission" date="2020-08" db="EMBL/GenBank/DDBJ databases">
        <title>Whole genome sequence of Shewanella sp strain PS-2.</title>
        <authorList>
            <person name="Das S.K."/>
        </authorList>
    </citation>
    <scope>NUCLEOTIDE SEQUENCE [LARGE SCALE GENOMIC DNA]</scope>
    <source>
        <strain evidence="4 5">PS-2</strain>
    </source>
</reference>
<dbReference type="PROSITE" id="PS51832">
    <property type="entry name" value="HD_GYP"/>
    <property type="match status" value="1"/>
</dbReference>
<gene>
    <name evidence="4" type="ORF">H9J30_04460</name>
</gene>
<keyword evidence="1" id="KW-0597">Phosphoprotein</keyword>
<feature type="domain" description="HD-GYP" evidence="3">
    <location>
        <begin position="145"/>
        <end position="342"/>
    </location>
</feature>
<evidence type="ECO:0000259" key="2">
    <source>
        <dbReference type="PROSITE" id="PS50110"/>
    </source>
</evidence>
<dbReference type="PANTHER" id="PTHR45228">
    <property type="entry name" value="CYCLIC DI-GMP PHOSPHODIESTERASE TM_0186-RELATED"/>
    <property type="match status" value="1"/>
</dbReference>
<dbReference type="SMART" id="SM00471">
    <property type="entry name" value="HDc"/>
    <property type="match status" value="1"/>
</dbReference>
<organism evidence="4 5">
    <name type="scientific">Shewanella cutis</name>
    <dbReference type="NCBI Taxonomy" id="2766780"/>
    <lineage>
        <taxon>Bacteria</taxon>
        <taxon>Pseudomonadati</taxon>
        <taxon>Pseudomonadota</taxon>
        <taxon>Gammaproteobacteria</taxon>
        <taxon>Alteromonadales</taxon>
        <taxon>Shewanellaceae</taxon>
        <taxon>Shewanella</taxon>
    </lineage>
</organism>
<feature type="modified residue" description="4-aspartylphosphate" evidence="1">
    <location>
        <position position="58"/>
    </location>
</feature>
<protein>
    <submittedName>
        <fullName evidence="4">Response regulator</fullName>
    </submittedName>
</protein>
<sequence>MTQMPAKPIILIVDDSADNIQIMNGLLCDKYSIRAATSGAKALALASLDPIPDLILLDVMMPEMDGFQSCSRLKLNPVTRHIPIIFVTAKTDTLDERTGFELGAVDYISKPINPAILEARIQTHLKLASRTNLLEDLVQQRTLELESARQKIINKLGRAAEFRDNETGLHIIRMSQYSFLLAQQIGQPAYWCQLLLNAAPMHDIGKIGIPDAILLKPGKLTLEEYQIIQKHPEIGAEIIGEDDDPLLHMAKEIALYHHERWDGTGYPCKLSQKQIPLCARIATIADVFDALTTSRPYKAAWSIDDAFNYLRDGAGSQFDPFLVSAFLECKAEITDICTQFAEPTSEHSTVVEVELTD</sequence>
<proteinExistence type="predicted"/>
<dbReference type="SMART" id="SM00448">
    <property type="entry name" value="REC"/>
    <property type="match status" value="1"/>
</dbReference>
<dbReference type="EMBL" id="JACSDI010000001">
    <property type="protein sequence ID" value="MCG9963181.1"/>
    <property type="molecule type" value="Genomic_DNA"/>
</dbReference>
<evidence type="ECO:0000313" key="4">
    <source>
        <dbReference type="EMBL" id="MCG9963181.1"/>
    </source>
</evidence>
<dbReference type="CDD" id="cd00077">
    <property type="entry name" value="HDc"/>
    <property type="match status" value="1"/>
</dbReference>
<dbReference type="Gene3D" id="1.10.3210.10">
    <property type="entry name" value="Hypothetical protein af1432"/>
    <property type="match status" value="1"/>
</dbReference>
<dbReference type="InterPro" id="IPR052020">
    <property type="entry name" value="Cyclic_di-GMP/3'3'-cGAMP_PDE"/>
</dbReference>
<accession>A0ABS9QUS3</accession>
<dbReference type="Pfam" id="PF00072">
    <property type="entry name" value="Response_reg"/>
    <property type="match status" value="1"/>
</dbReference>
<name>A0ABS9QUS3_9GAMM</name>
<dbReference type="RefSeq" id="WP_240129900.1">
    <property type="nucleotide sequence ID" value="NZ_JACSDI010000001.1"/>
</dbReference>
<comment type="caution">
    <text evidence="4">The sequence shown here is derived from an EMBL/GenBank/DDBJ whole genome shotgun (WGS) entry which is preliminary data.</text>
</comment>